<feature type="binding site" evidence="1">
    <location>
        <position position="70"/>
    </location>
    <ligand>
        <name>ATP</name>
        <dbReference type="ChEBI" id="CHEBI:30616"/>
    </ligand>
</feature>
<feature type="binding site" evidence="1">
    <location>
        <begin position="212"/>
        <end position="218"/>
    </location>
    <ligand>
        <name>ATP</name>
        <dbReference type="ChEBI" id="CHEBI:30616"/>
    </ligand>
</feature>
<dbReference type="PANTHER" id="PTHR13504">
    <property type="entry name" value="FIDO DOMAIN-CONTAINING PROTEIN DDB_G0283145"/>
    <property type="match status" value="1"/>
</dbReference>
<dbReference type="InterPro" id="IPR003812">
    <property type="entry name" value="Fido"/>
</dbReference>
<dbReference type="InterPro" id="IPR040198">
    <property type="entry name" value="Fido_containing"/>
</dbReference>
<reference evidence="5 6" key="1">
    <citation type="submission" date="2019-03" db="EMBL/GenBank/DDBJ databases">
        <title>Genomic Encyclopedia of Archaeal and Bacterial Type Strains, Phase II (KMG-II): from individual species to whole genera.</title>
        <authorList>
            <person name="Goeker M."/>
        </authorList>
    </citation>
    <scope>NUCLEOTIDE SEQUENCE [LARGE SCALE GENOMIC DNA]</scope>
    <source>
        <strain evidence="5 6">DSM 28323</strain>
    </source>
</reference>
<evidence type="ECO:0000256" key="1">
    <source>
        <dbReference type="PIRSR" id="PIRSR038925-1"/>
    </source>
</evidence>
<feature type="binding site" evidence="3">
    <location>
        <begin position="211"/>
        <end position="218"/>
    </location>
    <ligand>
        <name>ATP</name>
        <dbReference type="ChEBI" id="CHEBI:30616"/>
    </ligand>
</feature>
<dbReference type="AlphaFoldDB" id="A0A4V3C4K9"/>
<dbReference type="SUPFAM" id="SSF140931">
    <property type="entry name" value="Fic-like"/>
    <property type="match status" value="1"/>
</dbReference>
<keyword evidence="1" id="KW-0067">ATP-binding</keyword>
<evidence type="ECO:0000259" key="4">
    <source>
        <dbReference type="PROSITE" id="PS51459"/>
    </source>
</evidence>
<dbReference type="EMBL" id="SNWP01000011">
    <property type="protein sequence ID" value="TDO26288.1"/>
    <property type="molecule type" value="Genomic_DNA"/>
</dbReference>
<evidence type="ECO:0000256" key="3">
    <source>
        <dbReference type="PIRSR" id="PIRSR640198-2"/>
    </source>
</evidence>
<evidence type="ECO:0000313" key="6">
    <source>
        <dbReference type="Proteomes" id="UP000295741"/>
    </source>
</evidence>
<dbReference type="InterPro" id="IPR026287">
    <property type="entry name" value="SoFic-like"/>
</dbReference>
<feature type="active site" evidence="2">
    <location>
        <position position="207"/>
    </location>
</feature>
<keyword evidence="1" id="KW-0547">Nucleotide-binding</keyword>
<dbReference type="PANTHER" id="PTHR13504:SF38">
    <property type="entry name" value="FIDO DOMAIN-CONTAINING PROTEIN"/>
    <property type="match status" value="1"/>
</dbReference>
<dbReference type="OrthoDB" id="9814400at2"/>
<dbReference type="Pfam" id="PF02661">
    <property type="entry name" value="Fic"/>
    <property type="match status" value="1"/>
</dbReference>
<dbReference type="Proteomes" id="UP000295741">
    <property type="component" value="Unassembled WGS sequence"/>
</dbReference>
<dbReference type="InterPro" id="IPR036597">
    <property type="entry name" value="Fido-like_dom_sf"/>
</dbReference>
<name>A0A4V3C4K9_9BACT</name>
<feature type="domain" description="Fido" evidence="4">
    <location>
        <begin position="123"/>
        <end position="271"/>
    </location>
</feature>
<dbReference type="PIRSF" id="PIRSF038925">
    <property type="entry name" value="AMP-prot_trans"/>
    <property type="match status" value="1"/>
</dbReference>
<dbReference type="Gene3D" id="1.10.3290.10">
    <property type="entry name" value="Fido-like domain"/>
    <property type="match status" value="1"/>
</dbReference>
<protein>
    <submittedName>
        <fullName evidence="5">Fic family protein</fullName>
    </submittedName>
</protein>
<dbReference type="InterPro" id="IPR036390">
    <property type="entry name" value="WH_DNA-bd_sf"/>
</dbReference>
<feature type="binding site" evidence="1">
    <location>
        <position position="207"/>
    </location>
    <ligand>
        <name>ATP</name>
        <dbReference type="ChEBI" id="CHEBI:30616"/>
    </ligand>
</feature>
<gene>
    <name evidence="5" type="ORF">BC659_1594</name>
</gene>
<dbReference type="GO" id="GO:0005524">
    <property type="term" value="F:ATP binding"/>
    <property type="evidence" value="ECO:0007669"/>
    <property type="project" value="UniProtKB-KW"/>
</dbReference>
<dbReference type="Pfam" id="PF13784">
    <property type="entry name" value="Fic_N"/>
    <property type="match status" value="1"/>
</dbReference>
<dbReference type="SUPFAM" id="SSF46785">
    <property type="entry name" value="Winged helix' DNA-binding domain"/>
    <property type="match status" value="1"/>
</dbReference>
<accession>A0A4V3C4K9</accession>
<dbReference type="RefSeq" id="WP_133474150.1">
    <property type="nucleotide sequence ID" value="NZ_SNWP01000011.1"/>
</dbReference>
<feature type="binding site" evidence="1">
    <location>
        <position position="249"/>
    </location>
    <ligand>
        <name>ATP</name>
        <dbReference type="ChEBI" id="CHEBI:30616"/>
    </ligand>
</feature>
<comment type="caution">
    <text evidence="5">The sequence shown here is derived from an EMBL/GenBank/DDBJ whole genome shotgun (WGS) entry which is preliminary data.</text>
</comment>
<dbReference type="InterPro" id="IPR025758">
    <property type="entry name" value="Fic/DOC_N"/>
</dbReference>
<dbReference type="PROSITE" id="PS51459">
    <property type="entry name" value="FIDO"/>
    <property type="match status" value="1"/>
</dbReference>
<evidence type="ECO:0000313" key="5">
    <source>
        <dbReference type="EMBL" id="TDO26288.1"/>
    </source>
</evidence>
<keyword evidence="6" id="KW-1185">Reference proteome</keyword>
<organism evidence="5 6">
    <name type="scientific">Sediminibacterium goheungense</name>
    <dbReference type="NCBI Taxonomy" id="1086393"/>
    <lineage>
        <taxon>Bacteria</taxon>
        <taxon>Pseudomonadati</taxon>
        <taxon>Bacteroidota</taxon>
        <taxon>Chitinophagia</taxon>
        <taxon>Chitinophagales</taxon>
        <taxon>Chitinophagaceae</taxon>
        <taxon>Sediminibacterium</taxon>
    </lineage>
</organism>
<sequence length="374" mass="42998">MVDFKIDNAVRYHYDQFPPKSLDYNRLVKNLISATDALSRYDQMLKNLHNNEILLAPLRSQEAVISSRIEGTISTIDEIMQYEAESDEGDDSALPVRADIIETVLYQRALKNAQKALEEGYPISASFIKQLHQQLLYLGRGASKSPGEFKKEQNFLADQIRKTIQFIPVSPEKLTDGLDNLFNYLDHSDDPVLIKTALMHLEFEALHPFQDGNGRIGRMLITLFLWKQGVISEPHFYISGFLEEHKDEYIDIMRNVSAAGNWNEWCIFFLQAVEKQAIRNLQIAEKIKILYDEMKINFSEILSSKYSLQALDFIFTNPVFRNSKFTRSSGIPAPTASIFTRRLLEAGYITTRQEAAGRRPALYSFEPLMRLVRI</sequence>
<proteinExistence type="predicted"/>
<evidence type="ECO:0000256" key="2">
    <source>
        <dbReference type="PIRSR" id="PIRSR640198-1"/>
    </source>
</evidence>